<protein>
    <submittedName>
        <fullName evidence="9">DMT family transporter</fullName>
    </submittedName>
</protein>
<feature type="domain" description="EamA" evidence="8">
    <location>
        <begin position="156"/>
        <end position="292"/>
    </location>
</feature>
<feature type="transmembrane region" description="Helical" evidence="7">
    <location>
        <begin position="187"/>
        <end position="206"/>
    </location>
</feature>
<dbReference type="RefSeq" id="WP_083388671.1">
    <property type="nucleotide sequence ID" value="NZ_CP063356.2"/>
</dbReference>
<feature type="domain" description="EamA" evidence="8">
    <location>
        <begin position="12"/>
        <end position="144"/>
    </location>
</feature>
<comment type="subcellular location">
    <subcellularLocation>
        <location evidence="1">Cell membrane</location>
        <topology evidence="1">Multi-pass membrane protein</topology>
    </subcellularLocation>
</comment>
<dbReference type="KEGG" id="aia:AWH56_023335"/>
<dbReference type="PANTHER" id="PTHR32322">
    <property type="entry name" value="INNER MEMBRANE TRANSPORTER"/>
    <property type="match status" value="1"/>
</dbReference>
<reference evidence="9 10" key="1">
    <citation type="journal article" date="2017" name="Genome Announc.">
        <title>Draft Genome Sequences of Four Alkaliphilic Bacteria Belonging to the Anaerobacillus Genus.</title>
        <authorList>
            <person name="Bassil N.M."/>
            <person name="Lloyd J.R."/>
        </authorList>
    </citation>
    <scope>NUCLEOTIDE SEQUENCE [LARGE SCALE GENOMIC DNA]</scope>
    <source>
        <strain evidence="9 10">NB2006</strain>
    </source>
</reference>
<feature type="transmembrane region" description="Helical" evidence="7">
    <location>
        <begin position="277"/>
        <end position="299"/>
    </location>
</feature>
<dbReference type="GO" id="GO:0005886">
    <property type="term" value="C:plasma membrane"/>
    <property type="evidence" value="ECO:0007669"/>
    <property type="project" value="UniProtKB-SubCell"/>
</dbReference>
<accession>A0A7S7L713</accession>
<evidence type="ECO:0000256" key="5">
    <source>
        <dbReference type="ARBA" id="ARBA00022989"/>
    </source>
</evidence>
<name>A0A7S7L713_9BACI</name>
<feature type="transmembrane region" description="Helical" evidence="7">
    <location>
        <begin position="12"/>
        <end position="34"/>
    </location>
</feature>
<evidence type="ECO:0000256" key="1">
    <source>
        <dbReference type="ARBA" id="ARBA00004651"/>
    </source>
</evidence>
<evidence type="ECO:0000256" key="2">
    <source>
        <dbReference type="ARBA" id="ARBA00007362"/>
    </source>
</evidence>
<reference evidence="9 10" key="2">
    <citation type="journal article" date="2019" name="Int. J. Syst. Evol. Microbiol.">
        <title>Anaerobacillus isosaccharinicus sp. nov., an alkaliphilic bacterium which degrades isosaccharinic acid.</title>
        <authorList>
            <person name="Bassil N.M."/>
            <person name="Lloyd J.R."/>
        </authorList>
    </citation>
    <scope>NUCLEOTIDE SEQUENCE [LARGE SCALE GENOMIC DNA]</scope>
    <source>
        <strain evidence="9 10">NB2006</strain>
    </source>
</reference>
<gene>
    <name evidence="9" type="ORF">AWH56_023335</name>
</gene>
<evidence type="ECO:0000256" key="7">
    <source>
        <dbReference type="SAM" id="Phobius"/>
    </source>
</evidence>
<dbReference type="InterPro" id="IPR000620">
    <property type="entry name" value="EamA_dom"/>
</dbReference>
<feature type="transmembrane region" description="Helical" evidence="7">
    <location>
        <begin position="252"/>
        <end position="271"/>
    </location>
</feature>
<evidence type="ECO:0000259" key="8">
    <source>
        <dbReference type="Pfam" id="PF00892"/>
    </source>
</evidence>
<evidence type="ECO:0000313" key="10">
    <source>
        <dbReference type="Proteomes" id="UP000180175"/>
    </source>
</evidence>
<dbReference type="InterPro" id="IPR037185">
    <property type="entry name" value="EmrE-like"/>
</dbReference>
<dbReference type="InterPro" id="IPR050638">
    <property type="entry name" value="AA-Vitamin_Transporters"/>
</dbReference>
<proteinExistence type="inferred from homology"/>
<feature type="transmembrane region" description="Helical" evidence="7">
    <location>
        <begin position="101"/>
        <end position="121"/>
    </location>
</feature>
<comment type="similarity">
    <text evidence="2">Belongs to the EamA transporter family.</text>
</comment>
<sequence length="314" mass="34184">MKEGIKLSRAFTYSLLVLVMFIWGLNVVAIKFLVNEVPPITMQGMRIFVSGLFAITVLYFLKDLRKLTKKEWFYAGLAALFGQLGHHTFLALGLVETTAANAGLILGMIPLATVILTMIFLRDRPTILRLIGIFLGFTGVAIIVLQNGEGIGVVSRGDLFIFLSMSTQALSFILIKKITATLSARQLTAVMLLIGSVFITSISFVFEPNGVSAMTGKSATIWSVFFASAIIATGLGHILYNAAIQQIGASETAIFNNLVPFFSLVGAFLFLGEAIRFTQVLGFILIVNGVLLGTGYLEMKMIARIQKRKLQKTG</sequence>
<dbReference type="PANTHER" id="PTHR32322:SF18">
    <property type="entry name" value="S-ADENOSYLMETHIONINE_S-ADENOSYLHOMOCYSTEINE TRANSPORTER"/>
    <property type="match status" value="1"/>
</dbReference>
<feature type="transmembrane region" description="Helical" evidence="7">
    <location>
        <begin position="40"/>
        <end position="61"/>
    </location>
</feature>
<dbReference type="EMBL" id="CP063356">
    <property type="protein sequence ID" value="QOY35574.1"/>
    <property type="molecule type" value="Genomic_DNA"/>
</dbReference>
<keyword evidence="6 7" id="KW-0472">Membrane</keyword>
<dbReference type="SUPFAM" id="SSF103481">
    <property type="entry name" value="Multidrug resistance efflux transporter EmrE"/>
    <property type="match status" value="2"/>
</dbReference>
<dbReference type="AlphaFoldDB" id="A0A7S7L713"/>
<evidence type="ECO:0000256" key="6">
    <source>
        <dbReference type="ARBA" id="ARBA00023136"/>
    </source>
</evidence>
<feature type="transmembrane region" description="Helical" evidence="7">
    <location>
        <begin position="73"/>
        <end position="95"/>
    </location>
</feature>
<feature type="transmembrane region" description="Helical" evidence="7">
    <location>
        <begin position="159"/>
        <end position="175"/>
    </location>
</feature>
<feature type="transmembrane region" description="Helical" evidence="7">
    <location>
        <begin position="218"/>
        <end position="240"/>
    </location>
</feature>
<evidence type="ECO:0000256" key="3">
    <source>
        <dbReference type="ARBA" id="ARBA00022475"/>
    </source>
</evidence>
<feature type="transmembrane region" description="Helical" evidence="7">
    <location>
        <begin position="128"/>
        <end position="147"/>
    </location>
</feature>
<dbReference type="Proteomes" id="UP000180175">
    <property type="component" value="Chromosome"/>
</dbReference>
<keyword evidence="4 7" id="KW-0812">Transmembrane</keyword>
<dbReference type="Pfam" id="PF00892">
    <property type="entry name" value="EamA"/>
    <property type="match status" value="2"/>
</dbReference>
<organism evidence="9 10">
    <name type="scientific">Anaerobacillus isosaccharinicus</name>
    <dbReference type="NCBI Taxonomy" id="1532552"/>
    <lineage>
        <taxon>Bacteria</taxon>
        <taxon>Bacillati</taxon>
        <taxon>Bacillota</taxon>
        <taxon>Bacilli</taxon>
        <taxon>Bacillales</taxon>
        <taxon>Bacillaceae</taxon>
        <taxon>Anaerobacillus</taxon>
    </lineage>
</organism>
<keyword evidence="5 7" id="KW-1133">Transmembrane helix</keyword>
<evidence type="ECO:0000313" key="9">
    <source>
        <dbReference type="EMBL" id="QOY35574.1"/>
    </source>
</evidence>
<evidence type="ECO:0000256" key="4">
    <source>
        <dbReference type="ARBA" id="ARBA00022692"/>
    </source>
</evidence>
<keyword evidence="3" id="KW-1003">Cell membrane</keyword>
<dbReference type="OrthoDB" id="4529062at2"/>
<keyword evidence="10" id="KW-1185">Reference proteome</keyword>